<dbReference type="GO" id="GO:0019216">
    <property type="term" value="P:regulation of lipid metabolic process"/>
    <property type="evidence" value="ECO:0007669"/>
    <property type="project" value="TreeGrafter"/>
</dbReference>
<evidence type="ECO:0000259" key="2">
    <source>
        <dbReference type="Pfam" id="PF00144"/>
    </source>
</evidence>
<sequence>MQKRFSFLILFSFLTLTAFGQEVAVQDDIAEAEKLVESYYRHYNIPGMSVSVYRDGEIIWSRGFGYSDLSTQTPVDPDGTLFRVGSVSKTYTAAAVGLLYQLGKMDLDESIHTYVPEFPEKKYDFTVEEVAGHLAGVRHYRDNEFMSTVRYNTVTAGLEIFKEDTLLFEPGSSYSYSSYGWNLVSAAVEGASGEEFIPFMETEVFQPLGMNNTMPDYAYRDIPARTKFYINEDGENKEAPYVDNSYKWAGGGFLSTTEDMIKFGEAHLSTDFLNKKTKDRLMKPLETDDGESTNYGIGWATMKIDGTEWKGHSGGSVGGSTMFLMHLENEVIIAFAINRSSAPMNELRNELAKIFIE</sequence>
<proteinExistence type="predicted"/>
<dbReference type="EMBL" id="JANDBC010000001">
    <property type="protein sequence ID" value="MCP9291374.1"/>
    <property type="molecule type" value="Genomic_DNA"/>
</dbReference>
<accession>A0A9X2RH13</accession>
<dbReference type="InterPro" id="IPR001466">
    <property type="entry name" value="Beta-lactam-related"/>
</dbReference>
<dbReference type="GO" id="GO:0008233">
    <property type="term" value="F:peptidase activity"/>
    <property type="evidence" value="ECO:0007669"/>
    <property type="project" value="TreeGrafter"/>
</dbReference>
<reference evidence="3" key="1">
    <citation type="submission" date="2022-06" db="EMBL/GenBank/DDBJ databases">
        <title>Gracilimonas sp. CAU 1638 isolated from sea sediment.</title>
        <authorList>
            <person name="Kim W."/>
        </authorList>
    </citation>
    <scope>NUCLEOTIDE SEQUENCE</scope>
    <source>
        <strain evidence="3">CAU 1638</strain>
    </source>
</reference>
<name>A0A9X2RH13_9BACT</name>
<dbReference type="InterPro" id="IPR052794">
    <property type="entry name" value="Mito_Ser_Protease_LACTB"/>
</dbReference>
<dbReference type="Gene3D" id="3.40.710.10">
    <property type="entry name" value="DD-peptidase/beta-lactamase superfamily"/>
    <property type="match status" value="1"/>
</dbReference>
<feature type="signal peptide" evidence="1">
    <location>
        <begin position="1"/>
        <end position="20"/>
    </location>
</feature>
<dbReference type="PANTHER" id="PTHR46520:SF1">
    <property type="entry name" value="SERINE BETA-LACTAMASE-LIKE PROTEIN LACTB, MITOCHONDRIAL"/>
    <property type="match status" value="1"/>
</dbReference>
<dbReference type="AlphaFoldDB" id="A0A9X2RH13"/>
<dbReference type="GO" id="GO:0006508">
    <property type="term" value="P:proteolysis"/>
    <property type="evidence" value="ECO:0007669"/>
    <property type="project" value="TreeGrafter"/>
</dbReference>
<protein>
    <submittedName>
        <fullName evidence="3">Beta-lactamase family protein</fullName>
    </submittedName>
</protein>
<evidence type="ECO:0000313" key="3">
    <source>
        <dbReference type="EMBL" id="MCP9291374.1"/>
    </source>
</evidence>
<keyword evidence="1" id="KW-0732">Signal</keyword>
<evidence type="ECO:0000313" key="4">
    <source>
        <dbReference type="Proteomes" id="UP001139125"/>
    </source>
</evidence>
<keyword evidence="4" id="KW-1185">Reference proteome</keyword>
<dbReference type="PANTHER" id="PTHR46520">
    <property type="entry name" value="SERINE BETA-LACTAMASE-LIKE PROTEIN LACTB, MITOCHONDRIAL"/>
    <property type="match status" value="1"/>
</dbReference>
<dbReference type="RefSeq" id="WP_255134241.1">
    <property type="nucleotide sequence ID" value="NZ_JANDBC010000001.1"/>
</dbReference>
<comment type="caution">
    <text evidence="3">The sequence shown here is derived from an EMBL/GenBank/DDBJ whole genome shotgun (WGS) entry which is preliminary data.</text>
</comment>
<feature type="chain" id="PRO_5040824961" evidence="1">
    <location>
        <begin position="21"/>
        <end position="357"/>
    </location>
</feature>
<dbReference type="InterPro" id="IPR012338">
    <property type="entry name" value="Beta-lactam/transpept-like"/>
</dbReference>
<organism evidence="3 4">
    <name type="scientific">Gracilimonas sediminicola</name>
    <dbReference type="NCBI Taxonomy" id="2952158"/>
    <lineage>
        <taxon>Bacteria</taxon>
        <taxon>Pseudomonadati</taxon>
        <taxon>Balneolota</taxon>
        <taxon>Balneolia</taxon>
        <taxon>Balneolales</taxon>
        <taxon>Balneolaceae</taxon>
        <taxon>Gracilimonas</taxon>
    </lineage>
</organism>
<feature type="domain" description="Beta-lactamase-related" evidence="2">
    <location>
        <begin position="33"/>
        <end position="349"/>
    </location>
</feature>
<dbReference type="SUPFAM" id="SSF56601">
    <property type="entry name" value="beta-lactamase/transpeptidase-like"/>
    <property type="match status" value="1"/>
</dbReference>
<gene>
    <name evidence="3" type="ORF">NM125_07240</name>
</gene>
<dbReference type="Pfam" id="PF00144">
    <property type="entry name" value="Beta-lactamase"/>
    <property type="match status" value="1"/>
</dbReference>
<evidence type="ECO:0000256" key="1">
    <source>
        <dbReference type="SAM" id="SignalP"/>
    </source>
</evidence>
<dbReference type="Proteomes" id="UP001139125">
    <property type="component" value="Unassembled WGS sequence"/>
</dbReference>